<gene>
    <name evidence="3" type="ORF">GCM10017635_28290</name>
    <name evidence="2" type="ORF">pKON1_p40</name>
</gene>
<dbReference type="AlphaFoldDB" id="A0A0G3B2T5"/>
<feature type="compositionally biased region" description="Polar residues" evidence="1">
    <location>
        <begin position="1"/>
        <end position="17"/>
    </location>
</feature>
<name>A0A0G3B2T5_9RHOB</name>
<protein>
    <submittedName>
        <fullName evidence="2">Uncharacterized protein</fullName>
    </submittedName>
</protein>
<proteinExistence type="predicted"/>
<reference evidence="2" key="2">
    <citation type="journal article" date="2015" name="Plasmid">
        <title>Maintenance and genetic load of plasmid pKON1 of Paracoccus kondratievae, containing a highly efficient toxin-antitoxin module of the hipAB family.</title>
        <authorList>
            <person name="Czarnecki J."/>
            <person name="Dziewit L."/>
            <person name="Kowalski L."/>
            <person name="Ochnio M."/>
            <person name="Bartosik D."/>
        </authorList>
    </citation>
    <scope>NUCLEOTIDE SEQUENCE</scope>
    <source>
        <strain evidence="2">NCIMB 13773</strain>
        <plasmid evidence="2">pKON1</plasmid>
    </source>
</reference>
<evidence type="ECO:0000313" key="3">
    <source>
        <dbReference type="EMBL" id="GLK65354.1"/>
    </source>
</evidence>
<organism evidence="2">
    <name type="scientific">Paracoccus kondratievae</name>
    <dbReference type="NCBI Taxonomy" id="135740"/>
    <lineage>
        <taxon>Bacteria</taxon>
        <taxon>Pseudomonadati</taxon>
        <taxon>Pseudomonadota</taxon>
        <taxon>Alphaproteobacteria</taxon>
        <taxon>Rhodobacterales</taxon>
        <taxon>Paracoccaceae</taxon>
        <taxon>Paracoccus</taxon>
    </lineage>
</organism>
<geneLocation type="plasmid" evidence="2">
    <name>pKON1</name>
</geneLocation>
<evidence type="ECO:0000313" key="4">
    <source>
        <dbReference type="Proteomes" id="UP001143349"/>
    </source>
</evidence>
<evidence type="ECO:0000313" key="2">
    <source>
        <dbReference type="EMBL" id="AKJ20431.1"/>
    </source>
</evidence>
<dbReference type="OrthoDB" id="7775900at2"/>
<reference evidence="3" key="3">
    <citation type="submission" date="2023-01" db="EMBL/GenBank/DDBJ databases">
        <authorList>
            <person name="Sun Q."/>
            <person name="Evtushenko L."/>
        </authorList>
    </citation>
    <scope>NUCLEOTIDE SEQUENCE</scope>
    <source>
        <strain evidence="3">VKM B-2222</strain>
    </source>
</reference>
<dbReference type="EMBL" id="BSFH01000085">
    <property type="protein sequence ID" value="GLK65354.1"/>
    <property type="molecule type" value="Genomic_DNA"/>
</dbReference>
<keyword evidence="2" id="KW-0614">Plasmid</keyword>
<feature type="compositionally biased region" description="Basic and acidic residues" evidence="1">
    <location>
        <begin position="37"/>
        <end position="52"/>
    </location>
</feature>
<feature type="region of interest" description="Disordered" evidence="1">
    <location>
        <begin position="1"/>
        <end position="52"/>
    </location>
</feature>
<dbReference type="Proteomes" id="UP001143349">
    <property type="component" value="Unassembled WGS sequence"/>
</dbReference>
<dbReference type="RefSeq" id="WP_152367938.1">
    <property type="nucleotide sequence ID" value="NZ_BSFH01000085.1"/>
</dbReference>
<accession>A0A0G3B2T5</accession>
<sequence length="119" mass="12919">MADSIHPSSRLISSTPATHELPRLGRIGRPHQPAPIRDADDISSRPRPRGERVGFQSILETGLGNVSLPSAPDLITALETARSYADRADKAVPGLGRLVDAVLEDECRKLSCYMDMQTT</sequence>
<reference evidence="3" key="1">
    <citation type="journal article" date="2014" name="Int. J. Syst. Evol. Microbiol.">
        <title>Complete genome sequence of Corynebacterium casei LMG S-19264T (=DSM 44701T), isolated from a smear-ripened cheese.</title>
        <authorList>
            <consortium name="US DOE Joint Genome Institute (JGI-PGF)"/>
            <person name="Walter F."/>
            <person name="Albersmeier A."/>
            <person name="Kalinowski J."/>
            <person name="Ruckert C."/>
        </authorList>
    </citation>
    <scope>NUCLEOTIDE SEQUENCE</scope>
    <source>
        <strain evidence="3">VKM B-2222</strain>
    </source>
</reference>
<evidence type="ECO:0000256" key="1">
    <source>
        <dbReference type="SAM" id="MobiDB-lite"/>
    </source>
</evidence>
<dbReference type="EMBL" id="KP294352">
    <property type="protein sequence ID" value="AKJ20431.1"/>
    <property type="molecule type" value="Genomic_DNA"/>
</dbReference>
<keyword evidence="4" id="KW-1185">Reference proteome</keyword>